<name>A0ABN7WUM7_GIGMA</name>
<reference evidence="2 3" key="1">
    <citation type="submission" date="2021-06" db="EMBL/GenBank/DDBJ databases">
        <authorList>
            <person name="Kallberg Y."/>
            <person name="Tangrot J."/>
            <person name="Rosling A."/>
        </authorList>
    </citation>
    <scope>NUCLEOTIDE SEQUENCE [LARGE SCALE GENOMIC DNA]</scope>
    <source>
        <strain evidence="2 3">120-4 pot B 10/14</strain>
    </source>
</reference>
<protein>
    <submittedName>
        <fullName evidence="2">11862_t:CDS:1</fullName>
    </submittedName>
</protein>
<feature type="non-terminal residue" evidence="2">
    <location>
        <position position="85"/>
    </location>
</feature>
<feature type="compositionally biased region" description="Basic and acidic residues" evidence="1">
    <location>
        <begin position="10"/>
        <end position="19"/>
    </location>
</feature>
<proteinExistence type="predicted"/>
<dbReference type="Proteomes" id="UP000789901">
    <property type="component" value="Unassembled WGS sequence"/>
</dbReference>
<sequence>PPATNSRIAKPKENQKQKVETNISEKPLNIHPVSKDEKKNTQSLKTLRRAKLTDKTKEENQYLTASYLPGADLHSMKPKNLKKNE</sequence>
<dbReference type="EMBL" id="CAJVQB010064205">
    <property type="protein sequence ID" value="CAG8840932.1"/>
    <property type="molecule type" value="Genomic_DNA"/>
</dbReference>
<feature type="region of interest" description="Disordered" evidence="1">
    <location>
        <begin position="1"/>
        <end position="61"/>
    </location>
</feature>
<feature type="non-terminal residue" evidence="2">
    <location>
        <position position="1"/>
    </location>
</feature>
<accession>A0ABN7WUM7</accession>
<evidence type="ECO:0000313" key="3">
    <source>
        <dbReference type="Proteomes" id="UP000789901"/>
    </source>
</evidence>
<comment type="caution">
    <text evidence="2">The sequence shown here is derived from an EMBL/GenBank/DDBJ whole genome shotgun (WGS) entry which is preliminary data.</text>
</comment>
<gene>
    <name evidence="2" type="ORF">GMARGA_LOCUS35157</name>
</gene>
<keyword evidence="3" id="KW-1185">Reference proteome</keyword>
<evidence type="ECO:0000313" key="2">
    <source>
        <dbReference type="EMBL" id="CAG8840932.1"/>
    </source>
</evidence>
<feature type="compositionally biased region" description="Basic and acidic residues" evidence="1">
    <location>
        <begin position="51"/>
        <end position="60"/>
    </location>
</feature>
<organism evidence="2 3">
    <name type="scientific">Gigaspora margarita</name>
    <dbReference type="NCBI Taxonomy" id="4874"/>
    <lineage>
        <taxon>Eukaryota</taxon>
        <taxon>Fungi</taxon>
        <taxon>Fungi incertae sedis</taxon>
        <taxon>Mucoromycota</taxon>
        <taxon>Glomeromycotina</taxon>
        <taxon>Glomeromycetes</taxon>
        <taxon>Diversisporales</taxon>
        <taxon>Gigasporaceae</taxon>
        <taxon>Gigaspora</taxon>
    </lineage>
</organism>
<evidence type="ECO:0000256" key="1">
    <source>
        <dbReference type="SAM" id="MobiDB-lite"/>
    </source>
</evidence>